<evidence type="ECO:0000313" key="8">
    <source>
        <dbReference type="Proteomes" id="UP000461585"/>
    </source>
</evidence>
<sequence>MEWFSEGMVALISGMGTTFLVLIFLSWLIGLLKYVNKPQPVKVETVTTVTPAPAPAPAPAAAKQDDSELVAVIAAAIAATLNTTTDKFQVRSFRRLQPSERWNAR</sequence>
<organism evidence="7 8">
    <name type="scientific">Anaerotalea alkaliphila</name>
    <dbReference type="NCBI Taxonomy" id="2662126"/>
    <lineage>
        <taxon>Bacteria</taxon>
        <taxon>Bacillati</taxon>
        <taxon>Bacillota</taxon>
        <taxon>Clostridia</taxon>
        <taxon>Eubacteriales</taxon>
        <taxon>Anaerotalea</taxon>
    </lineage>
</organism>
<evidence type="ECO:0000256" key="2">
    <source>
        <dbReference type="ARBA" id="ARBA00022475"/>
    </source>
</evidence>
<accession>A0A7X5HTC6</accession>
<keyword evidence="4 6" id="KW-1133">Transmembrane helix</keyword>
<evidence type="ECO:0000256" key="4">
    <source>
        <dbReference type="ARBA" id="ARBA00022989"/>
    </source>
</evidence>
<gene>
    <name evidence="7" type="ORF">GXN74_00865</name>
</gene>
<protein>
    <submittedName>
        <fullName evidence="7">OadG family protein</fullName>
    </submittedName>
</protein>
<comment type="caution">
    <text evidence="7">The sequence shown here is derived from an EMBL/GenBank/DDBJ whole genome shotgun (WGS) entry which is preliminary data.</text>
</comment>
<name>A0A7X5HTC6_9FIRM</name>
<dbReference type="Pfam" id="PF04277">
    <property type="entry name" value="OAD_gamma"/>
    <property type="match status" value="1"/>
</dbReference>
<reference evidence="7 8" key="1">
    <citation type="submission" date="2020-01" db="EMBL/GenBank/DDBJ databases">
        <title>Anaeroalcalibacter tamaniensis gen. nov., sp. nov., moderately halophilic strictly anaerobic fermenter bacterium from mud volcano of Taman peninsula.</title>
        <authorList>
            <person name="Frolova A."/>
            <person name="Merkel A.Y."/>
            <person name="Slobodkin A.I."/>
        </authorList>
    </citation>
    <scope>NUCLEOTIDE SEQUENCE [LARGE SCALE GENOMIC DNA]</scope>
    <source>
        <strain evidence="7 8">F-3ap</strain>
    </source>
</reference>
<evidence type="ECO:0000256" key="6">
    <source>
        <dbReference type="SAM" id="Phobius"/>
    </source>
</evidence>
<keyword evidence="3 6" id="KW-0812">Transmembrane</keyword>
<evidence type="ECO:0000256" key="3">
    <source>
        <dbReference type="ARBA" id="ARBA00022692"/>
    </source>
</evidence>
<dbReference type="GO" id="GO:0036376">
    <property type="term" value="P:sodium ion export across plasma membrane"/>
    <property type="evidence" value="ECO:0007669"/>
    <property type="project" value="InterPro"/>
</dbReference>
<keyword evidence="2" id="KW-1003">Cell membrane</keyword>
<dbReference type="Proteomes" id="UP000461585">
    <property type="component" value="Unassembled WGS sequence"/>
</dbReference>
<dbReference type="GO" id="GO:0005886">
    <property type="term" value="C:plasma membrane"/>
    <property type="evidence" value="ECO:0007669"/>
    <property type="project" value="UniProtKB-SubCell"/>
</dbReference>
<comment type="subcellular location">
    <subcellularLocation>
        <location evidence="1">Cell membrane</location>
    </subcellularLocation>
</comment>
<dbReference type="NCBIfam" id="TIGR01195">
    <property type="entry name" value="oadG_fam"/>
    <property type="match status" value="1"/>
</dbReference>
<keyword evidence="5 6" id="KW-0472">Membrane</keyword>
<dbReference type="InterPro" id="IPR005899">
    <property type="entry name" value="Na_pump_deCOase"/>
</dbReference>
<dbReference type="RefSeq" id="WP_162369019.1">
    <property type="nucleotide sequence ID" value="NZ_JAAEEH010000001.1"/>
</dbReference>
<dbReference type="EMBL" id="JAAEEH010000001">
    <property type="protein sequence ID" value="NDL66297.1"/>
    <property type="molecule type" value="Genomic_DNA"/>
</dbReference>
<proteinExistence type="predicted"/>
<evidence type="ECO:0000256" key="1">
    <source>
        <dbReference type="ARBA" id="ARBA00004236"/>
    </source>
</evidence>
<dbReference type="AlphaFoldDB" id="A0A7X5HTC6"/>
<evidence type="ECO:0000313" key="7">
    <source>
        <dbReference type="EMBL" id="NDL66297.1"/>
    </source>
</evidence>
<dbReference type="GO" id="GO:0015081">
    <property type="term" value="F:sodium ion transmembrane transporter activity"/>
    <property type="evidence" value="ECO:0007669"/>
    <property type="project" value="InterPro"/>
</dbReference>
<feature type="transmembrane region" description="Helical" evidence="6">
    <location>
        <begin position="12"/>
        <end position="32"/>
    </location>
</feature>
<evidence type="ECO:0000256" key="5">
    <source>
        <dbReference type="ARBA" id="ARBA00023136"/>
    </source>
</evidence>
<keyword evidence="8" id="KW-1185">Reference proteome</keyword>